<reference evidence="2" key="2">
    <citation type="submission" date="2017-10" db="EMBL/GenBank/DDBJ databases">
        <title>Ladona fulva Genome sequencing and assembly.</title>
        <authorList>
            <person name="Murali S."/>
            <person name="Richards S."/>
            <person name="Bandaranaike D."/>
            <person name="Bellair M."/>
            <person name="Blankenburg K."/>
            <person name="Chao H."/>
            <person name="Dinh H."/>
            <person name="Doddapaneni H."/>
            <person name="Dugan-Rocha S."/>
            <person name="Elkadiri S."/>
            <person name="Gnanaolivu R."/>
            <person name="Hernandez B."/>
            <person name="Skinner E."/>
            <person name="Javaid M."/>
            <person name="Lee S."/>
            <person name="Li M."/>
            <person name="Ming W."/>
            <person name="Munidasa M."/>
            <person name="Muniz J."/>
            <person name="Nguyen L."/>
            <person name="Hughes D."/>
            <person name="Osuji N."/>
            <person name="Pu L.-L."/>
            <person name="Puazo M."/>
            <person name="Qu C."/>
            <person name="Quiroz J."/>
            <person name="Raj R."/>
            <person name="Weissenberger G."/>
            <person name="Xin Y."/>
            <person name="Zou X."/>
            <person name="Han Y."/>
            <person name="Worley K."/>
            <person name="Muzny D."/>
            <person name="Gibbs R."/>
        </authorList>
    </citation>
    <scope>NUCLEOTIDE SEQUENCE</scope>
    <source>
        <strain evidence="2">Sampled in the wild</strain>
    </source>
</reference>
<sequence>MFLPPNSTALIQPMDQNVIQNIKLRYRKLLLMCILNDPVHNQNLENALKKNNFDQINLQQGNADTQPTQRASSSVADSFSLVERKRWKTSRIIGNRDETTVGATHL</sequence>
<name>A0A8K0KU58_LADFU</name>
<dbReference type="Pfam" id="PF03184">
    <property type="entry name" value="DDE_1"/>
    <property type="match status" value="1"/>
</dbReference>
<evidence type="ECO:0000313" key="3">
    <source>
        <dbReference type="Proteomes" id="UP000792457"/>
    </source>
</evidence>
<keyword evidence="3" id="KW-1185">Reference proteome</keyword>
<feature type="domain" description="DDE-1" evidence="1">
    <location>
        <begin position="1"/>
        <end position="53"/>
    </location>
</feature>
<dbReference type="EMBL" id="KZ309325">
    <property type="protein sequence ID" value="KAG8238288.1"/>
    <property type="molecule type" value="Genomic_DNA"/>
</dbReference>
<reference evidence="2" key="1">
    <citation type="submission" date="2013-04" db="EMBL/GenBank/DDBJ databases">
        <authorList>
            <person name="Qu J."/>
            <person name="Murali S.C."/>
            <person name="Bandaranaike D."/>
            <person name="Bellair M."/>
            <person name="Blankenburg K."/>
            <person name="Chao H."/>
            <person name="Dinh H."/>
            <person name="Doddapaneni H."/>
            <person name="Downs B."/>
            <person name="Dugan-Rocha S."/>
            <person name="Elkadiri S."/>
            <person name="Gnanaolivu R.D."/>
            <person name="Hernandez B."/>
            <person name="Javaid M."/>
            <person name="Jayaseelan J.C."/>
            <person name="Lee S."/>
            <person name="Li M."/>
            <person name="Ming W."/>
            <person name="Munidasa M."/>
            <person name="Muniz J."/>
            <person name="Nguyen L."/>
            <person name="Ongeri F."/>
            <person name="Osuji N."/>
            <person name="Pu L.-L."/>
            <person name="Puazo M."/>
            <person name="Qu C."/>
            <person name="Quiroz J."/>
            <person name="Raj R."/>
            <person name="Weissenberger G."/>
            <person name="Xin Y."/>
            <person name="Zou X."/>
            <person name="Han Y."/>
            <person name="Richards S."/>
            <person name="Worley K."/>
            <person name="Muzny D."/>
            <person name="Gibbs R."/>
        </authorList>
    </citation>
    <scope>NUCLEOTIDE SEQUENCE</scope>
    <source>
        <strain evidence="2">Sampled in the wild</strain>
    </source>
</reference>
<protein>
    <recommendedName>
        <fullName evidence="1">DDE-1 domain-containing protein</fullName>
    </recommendedName>
</protein>
<accession>A0A8K0KU58</accession>
<comment type="caution">
    <text evidence="2">The sequence shown here is derived from an EMBL/GenBank/DDBJ whole genome shotgun (WGS) entry which is preliminary data.</text>
</comment>
<dbReference type="OrthoDB" id="125347at2759"/>
<dbReference type="InterPro" id="IPR004875">
    <property type="entry name" value="DDE_SF_endonuclease_dom"/>
</dbReference>
<dbReference type="AlphaFoldDB" id="A0A8K0KU58"/>
<dbReference type="Proteomes" id="UP000792457">
    <property type="component" value="Unassembled WGS sequence"/>
</dbReference>
<gene>
    <name evidence="2" type="ORF">J437_LFUL015260</name>
</gene>
<proteinExistence type="predicted"/>
<evidence type="ECO:0000259" key="1">
    <source>
        <dbReference type="Pfam" id="PF03184"/>
    </source>
</evidence>
<evidence type="ECO:0000313" key="2">
    <source>
        <dbReference type="EMBL" id="KAG8238288.1"/>
    </source>
</evidence>
<organism evidence="2 3">
    <name type="scientific">Ladona fulva</name>
    <name type="common">Scarce chaser dragonfly</name>
    <name type="synonym">Libellula fulva</name>
    <dbReference type="NCBI Taxonomy" id="123851"/>
    <lineage>
        <taxon>Eukaryota</taxon>
        <taxon>Metazoa</taxon>
        <taxon>Ecdysozoa</taxon>
        <taxon>Arthropoda</taxon>
        <taxon>Hexapoda</taxon>
        <taxon>Insecta</taxon>
        <taxon>Pterygota</taxon>
        <taxon>Palaeoptera</taxon>
        <taxon>Odonata</taxon>
        <taxon>Epiprocta</taxon>
        <taxon>Anisoptera</taxon>
        <taxon>Libelluloidea</taxon>
        <taxon>Libellulidae</taxon>
        <taxon>Ladona</taxon>
    </lineage>
</organism>
<dbReference type="GO" id="GO:0003676">
    <property type="term" value="F:nucleic acid binding"/>
    <property type="evidence" value="ECO:0007669"/>
    <property type="project" value="InterPro"/>
</dbReference>